<sequence>MLIVSLLTMRNVKSSRQRVVSISESNGCYHEVYVSFEGVQSTAVRTSRLNNQLITMIVLQVFVTAALTFPWISYFIYQ</sequence>
<accession>A0A8S2GAJ7</accession>
<evidence type="ECO:0000313" key="4">
    <source>
        <dbReference type="Proteomes" id="UP000677228"/>
    </source>
</evidence>
<evidence type="ECO:0000313" key="3">
    <source>
        <dbReference type="EMBL" id="CAF4545055.1"/>
    </source>
</evidence>
<gene>
    <name evidence="2" type="ORF">OVA965_LOCUS45718</name>
    <name evidence="3" type="ORF">TMI583_LOCUS49476</name>
</gene>
<evidence type="ECO:0000256" key="1">
    <source>
        <dbReference type="SAM" id="Phobius"/>
    </source>
</evidence>
<feature type="transmembrane region" description="Helical" evidence="1">
    <location>
        <begin position="53"/>
        <end position="77"/>
    </location>
</feature>
<keyword evidence="1" id="KW-1133">Transmembrane helix</keyword>
<dbReference type="EMBL" id="CAJOBA010108205">
    <property type="protein sequence ID" value="CAF4545055.1"/>
    <property type="molecule type" value="Genomic_DNA"/>
</dbReference>
<keyword evidence="1" id="KW-0472">Membrane</keyword>
<feature type="non-terminal residue" evidence="2">
    <location>
        <position position="78"/>
    </location>
</feature>
<dbReference type="AlphaFoldDB" id="A0A8S2GAJ7"/>
<protein>
    <submittedName>
        <fullName evidence="2">Uncharacterized protein</fullName>
    </submittedName>
</protein>
<dbReference type="Proteomes" id="UP000682733">
    <property type="component" value="Unassembled WGS sequence"/>
</dbReference>
<name>A0A8S2GAJ7_9BILA</name>
<reference evidence="2" key="1">
    <citation type="submission" date="2021-02" db="EMBL/GenBank/DDBJ databases">
        <authorList>
            <person name="Nowell W R."/>
        </authorList>
    </citation>
    <scope>NUCLEOTIDE SEQUENCE</scope>
</reference>
<dbReference type="EMBL" id="CAJNOK010074520">
    <property type="protein sequence ID" value="CAF1670886.1"/>
    <property type="molecule type" value="Genomic_DNA"/>
</dbReference>
<dbReference type="Proteomes" id="UP000677228">
    <property type="component" value="Unassembled WGS sequence"/>
</dbReference>
<keyword evidence="1" id="KW-0812">Transmembrane</keyword>
<proteinExistence type="predicted"/>
<comment type="caution">
    <text evidence="2">The sequence shown here is derived from an EMBL/GenBank/DDBJ whole genome shotgun (WGS) entry which is preliminary data.</text>
</comment>
<evidence type="ECO:0000313" key="2">
    <source>
        <dbReference type="EMBL" id="CAF1670886.1"/>
    </source>
</evidence>
<organism evidence="2 4">
    <name type="scientific">Didymodactylos carnosus</name>
    <dbReference type="NCBI Taxonomy" id="1234261"/>
    <lineage>
        <taxon>Eukaryota</taxon>
        <taxon>Metazoa</taxon>
        <taxon>Spiralia</taxon>
        <taxon>Gnathifera</taxon>
        <taxon>Rotifera</taxon>
        <taxon>Eurotatoria</taxon>
        <taxon>Bdelloidea</taxon>
        <taxon>Philodinida</taxon>
        <taxon>Philodinidae</taxon>
        <taxon>Didymodactylos</taxon>
    </lineage>
</organism>